<comment type="similarity">
    <text evidence="1">Belongs to the MlaA family.</text>
</comment>
<keyword evidence="4" id="KW-0449">Lipoprotein</keyword>
<evidence type="ECO:0000313" key="4">
    <source>
        <dbReference type="EMBL" id="MXO64063.1"/>
    </source>
</evidence>
<comment type="caution">
    <text evidence="4">The sequence shown here is derived from an EMBL/GenBank/DDBJ whole genome shotgun (WGS) entry which is preliminary data.</text>
</comment>
<feature type="region of interest" description="Disordered" evidence="3">
    <location>
        <begin position="35"/>
        <end position="65"/>
    </location>
</feature>
<dbReference type="RefSeq" id="WP_160677515.1">
    <property type="nucleotide sequence ID" value="NZ_WTYN01000006.1"/>
</dbReference>
<dbReference type="OrthoDB" id="9785326at2"/>
<organism evidence="4 5">
    <name type="scientific">Qipengyuania oceanensis</name>
    <dbReference type="NCBI Taxonomy" id="1463597"/>
    <lineage>
        <taxon>Bacteria</taxon>
        <taxon>Pseudomonadati</taxon>
        <taxon>Pseudomonadota</taxon>
        <taxon>Alphaproteobacteria</taxon>
        <taxon>Sphingomonadales</taxon>
        <taxon>Erythrobacteraceae</taxon>
        <taxon>Qipengyuania</taxon>
    </lineage>
</organism>
<dbReference type="GO" id="GO:0016020">
    <property type="term" value="C:membrane"/>
    <property type="evidence" value="ECO:0007669"/>
    <property type="project" value="InterPro"/>
</dbReference>
<dbReference type="Proteomes" id="UP000445582">
    <property type="component" value="Unassembled WGS sequence"/>
</dbReference>
<protein>
    <submittedName>
        <fullName evidence="4">VacJ family lipoprotein</fullName>
    </submittedName>
</protein>
<name>A0A844YJU5_9SPHN</name>
<dbReference type="Pfam" id="PF04333">
    <property type="entry name" value="MlaA"/>
    <property type="match status" value="1"/>
</dbReference>
<evidence type="ECO:0000256" key="3">
    <source>
        <dbReference type="SAM" id="MobiDB-lite"/>
    </source>
</evidence>
<proteinExistence type="inferred from homology"/>
<dbReference type="PRINTS" id="PR01805">
    <property type="entry name" value="VACJLIPOPROT"/>
</dbReference>
<dbReference type="GO" id="GO:0120010">
    <property type="term" value="P:intermembrane phospholipid transfer"/>
    <property type="evidence" value="ECO:0007669"/>
    <property type="project" value="TreeGrafter"/>
</dbReference>
<evidence type="ECO:0000256" key="1">
    <source>
        <dbReference type="ARBA" id="ARBA00010634"/>
    </source>
</evidence>
<evidence type="ECO:0000256" key="2">
    <source>
        <dbReference type="ARBA" id="ARBA00022729"/>
    </source>
</evidence>
<evidence type="ECO:0000313" key="5">
    <source>
        <dbReference type="Proteomes" id="UP000445582"/>
    </source>
</evidence>
<dbReference type="PANTHER" id="PTHR30035">
    <property type="entry name" value="LIPOPROTEIN VACJ-RELATED"/>
    <property type="match status" value="1"/>
</dbReference>
<feature type="compositionally biased region" description="Low complexity" evidence="3">
    <location>
        <begin position="37"/>
        <end position="53"/>
    </location>
</feature>
<dbReference type="AlphaFoldDB" id="A0A844YJU5"/>
<accession>A0A844YJU5</accession>
<keyword evidence="5" id="KW-1185">Reference proteome</keyword>
<sequence length="375" mass="40606">MMVSNLAMVVALAGAQPVCEADEVCLPETAGAMAQQTAVAGEEPPVVETPPATEESDPQAEQPVDDPSIIVVEGEIGPPQGDPAEKLNAATYEVVQKIDDAIVAPVAEVYDQGIPKPIRTGLRNFLRNLGEPINFLNFLLQFKPKSALRSAGRFFINTTVGVGGLFDPATRKFNIEHRSNGLANTLGFYGIGPGPYLYLPFIGSTTVRDLFGRFVDLSIIPTLAGPPFNKPYYAIPVGALNSLESRILVDDQIEAIRERCGDAYGATRDIYLIQRQLEIDALRKKTSKALDELVDRLEFNCDIDILTAGVMTPDDRDDFVKNNTSLLGNEVKPEEATTTETAVGEETAIDEAPVPAPEPQIVIRYESRPVVQPVG</sequence>
<keyword evidence="2" id="KW-0732">Signal</keyword>
<gene>
    <name evidence="4" type="ORF">GRI48_13745</name>
</gene>
<dbReference type="PANTHER" id="PTHR30035:SF3">
    <property type="entry name" value="INTERMEMBRANE PHOSPHOLIPID TRANSPORT SYSTEM LIPOPROTEIN MLAA"/>
    <property type="match status" value="1"/>
</dbReference>
<reference evidence="4 5" key="1">
    <citation type="submission" date="2019-12" db="EMBL/GenBank/DDBJ databases">
        <title>Genomic-based taxomic classification of the family Erythrobacteraceae.</title>
        <authorList>
            <person name="Xu L."/>
        </authorList>
    </citation>
    <scope>NUCLEOTIDE SEQUENCE [LARGE SCALE GENOMIC DNA]</scope>
    <source>
        <strain evidence="4 5">MCCC 1A09965</strain>
    </source>
</reference>
<dbReference type="InterPro" id="IPR007428">
    <property type="entry name" value="MlaA"/>
</dbReference>
<dbReference type="EMBL" id="WTYN01000006">
    <property type="protein sequence ID" value="MXO64063.1"/>
    <property type="molecule type" value="Genomic_DNA"/>
</dbReference>